<comment type="caution">
    <text evidence="1">The sequence shown here is derived from an EMBL/GenBank/DDBJ whole genome shotgun (WGS) entry which is preliminary data.</text>
</comment>
<protein>
    <submittedName>
        <fullName evidence="1">Uncharacterized protein</fullName>
    </submittedName>
</protein>
<gene>
    <name evidence="1" type="ORF">KSF_111030</name>
</gene>
<dbReference type="RefSeq" id="WP_220211627.1">
    <property type="nucleotide sequence ID" value="NZ_BNJK01000004.1"/>
</dbReference>
<keyword evidence="2" id="KW-1185">Reference proteome</keyword>
<accession>A0A8J3J2E2</accession>
<reference evidence="1" key="1">
    <citation type="submission" date="2020-10" db="EMBL/GenBank/DDBJ databases">
        <title>Taxonomic study of unclassified bacteria belonging to the class Ktedonobacteria.</title>
        <authorList>
            <person name="Yabe S."/>
            <person name="Wang C.M."/>
            <person name="Zheng Y."/>
            <person name="Sakai Y."/>
            <person name="Cavaletti L."/>
            <person name="Monciardini P."/>
            <person name="Donadio S."/>
        </authorList>
    </citation>
    <scope>NUCLEOTIDE SEQUENCE</scope>
    <source>
        <strain evidence="1">ID150040</strain>
    </source>
</reference>
<name>A0A8J3J2E2_9CHLR</name>
<dbReference type="Proteomes" id="UP000597444">
    <property type="component" value="Unassembled WGS sequence"/>
</dbReference>
<dbReference type="AlphaFoldDB" id="A0A8J3J2E2"/>
<organism evidence="1 2">
    <name type="scientific">Reticulibacter mediterranei</name>
    <dbReference type="NCBI Taxonomy" id="2778369"/>
    <lineage>
        <taxon>Bacteria</taxon>
        <taxon>Bacillati</taxon>
        <taxon>Chloroflexota</taxon>
        <taxon>Ktedonobacteria</taxon>
        <taxon>Ktedonobacterales</taxon>
        <taxon>Reticulibacteraceae</taxon>
        <taxon>Reticulibacter</taxon>
    </lineage>
</organism>
<dbReference type="EMBL" id="BNJK01000004">
    <property type="protein sequence ID" value="GHP01056.1"/>
    <property type="molecule type" value="Genomic_DNA"/>
</dbReference>
<evidence type="ECO:0000313" key="2">
    <source>
        <dbReference type="Proteomes" id="UP000597444"/>
    </source>
</evidence>
<evidence type="ECO:0000313" key="1">
    <source>
        <dbReference type="EMBL" id="GHP01056.1"/>
    </source>
</evidence>
<proteinExistence type="predicted"/>
<sequence length="765" mass="88840">MSTYATPITTLIVTRPTNFHRLETRYKLVRYELPEILYRVSKNNCMTYGQVQNSLYEQLDCPYKLFKHDRLDGDEKWVVYALYPRYLVPATVMLPLFPDGAFPAREIAFEQLDLYSLLSLLQIVYCRSGQARHFTGQDLCYVLGKHTDACLQIELLDGSSEYTEEDEQEIKVVGLPRRLQHISSGRKSLPSTAYFARKESNRTSSIFQIKQSDIDLYKRCKEPLYEICAYTSSCALRAIEEEVGKQLYGFLSDFSMNLVGYGIICHAKTRLFDRFESCEQEPLSLSLVSPASIAVFDHRLNQAVPFQLCLTLLAHVAPDVQIVSGANIAQPERALILQDYDQEDFEQRGILAEHLNPFAELFYLYSHLPWQSLSVNIKPESAKKTHGYLDYVLPKLDDQDFCMNVEMALAQLALKDILYYQRSVQQHLPSLPQEYIFIRKDHTYETLLYVENDAINFLDLRDASQVVGRDDLLSRLGVDWVAMYEKMLETARKRGEMEPGQESACYDVIVGPDLFVELKPANERVLYRYDEIIRRDASMDVAVSVEDLKLLPHYDDVGTAYCLPFSTLMRRGLLEPHAPLRSKRELASLNFYRQLEAYDAFLDEVKRHDPLISFSRLTQGAYWEEIIRIFELQPDKHGYYSRGQFKGYYQKRGWFCKGKEKAGGRHHRLEMYEGVWYDDAGNYIVGPQQPSNQRHLHAHPIWHFAVYQGAEHFESASLLRSIGAQYARPPQYRLHPYAFHLIDLYVESWLRYSCVKIKEEVFLTL</sequence>